<sequence length="663" mass="71739">MAGTVFTDLAFFTGATTGQSHCDNATDWSGGSPDTESKIEGTGCLSAKVSSTTLTYTFSCTTTNLTNKCIYAWLLCITPGLLDTMANGGLRIGVRDTSNNTGDWYVGGRNTYKGGWECFVAHSGQSFNVQSGTPNLASINGIRITFKTTASVAKTNCFWDAVRNGTYIGIRGGISSDPATFNDLLSADETYAYGTFRIGTGGIIFSQAKLIFGSTTAGHDTYFKDTTSPIIVFRDRKVSSTWWNMTFQGNSTGTTEIYFGEKLGGTGVNGPIIKPENTALPYTLTLSDTNVTGYGLYGCTFFNPSTITLQAYSGYKEVNGCTFINGAEMIPDTGIVEQCRFIGASGRAIKISSDSHNVESCTFINNNVAIRHDVGGLTYTYDGLMFYGNTYDIENTASQGIFIDRVNGSNPSTKLENSGSITINPLSVALKVTVKNEAGSYIQYAKVAIQRTAADSMTGAVAYTGSYTDETTAANNSTANDMTLMRASPQVDDAYYFGGKYPFYKLRLNVGTAGSGAWTITWEYYNGSTWAAIPDIYDPTNGFKNGTGNKDIVFSPPNNWSTTTISSISAYWIRARISSFISLTTQPRGTQSWVYLQIMNKETNAYGVAEDTYQYQSDEEVTVIIRKSSTGSTRYYPVTTTQTIADSGLNLTWTLIQDKIASS</sequence>
<protein>
    <submittedName>
        <fullName evidence="1">Uncharacterized protein</fullName>
    </submittedName>
</protein>
<dbReference type="SUPFAM" id="SSF51126">
    <property type="entry name" value="Pectin lyase-like"/>
    <property type="match status" value="1"/>
</dbReference>
<dbReference type="EMBL" id="DSYQ01000019">
    <property type="protein sequence ID" value="HGT71325.1"/>
    <property type="molecule type" value="Genomic_DNA"/>
</dbReference>
<dbReference type="AlphaFoldDB" id="A0A7C4RAW7"/>
<accession>A0A7C4RAW7</accession>
<name>A0A7C4RAW7_UNCC3</name>
<organism evidence="1">
    <name type="scientific">candidate division CPR3 bacterium</name>
    <dbReference type="NCBI Taxonomy" id="2268181"/>
    <lineage>
        <taxon>Bacteria</taxon>
        <taxon>Bacteria division CPR3</taxon>
    </lineage>
</organism>
<reference evidence="1" key="1">
    <citation type="journal article" date="2020" name="mSystems">
        <title>Genome- and Community-Level Interaction Insights into Carbon Utilization and Element Cycling Functions of Hydrothermarchaeota in Hydrothermal Sediment.</title>
        <authorList>
            <person name="Zhou Z."/>
            <person name="Liu Y."/>
            <person name="Xu W."/>
            <person name="Pan J."/>
            <person name="Luo Z.H."/>
            <person name="Li M."/>
        </authorList>
    </citation>
    <scope>NUCLEOTIDE SEQUENCE [LARGE SCALE GENOMIC DNA]</scope>
    <source>
        <strain evidence="1">SpSt-579</strain>
    </source>
</reference>
<evidence type="ECO:0000313" key="1">
    <source>
        <dbReference type="EMBL" id="HGT71325.1"/>
    </source>
</evidence>
<proteinExistence type="predicted"/>
<dbReference type="InterPro" id="IPR011050">
    <property type="entry name" value="Pectin_lyase_fold/virulence"/>
</dbReference>
<gene>
    <name evidence="1" type="ORF">ENT43_03645</name>
</gene>
<comment type="caution">
    <text evidence="1">The sequence shown here is derived from an EMBL/GenBank/DDBJ whole genome shotgun (WGS) entry which is preliminary data.</text>
</comment>